<name>A0ABU0CXN4_9BACI</name>
<organism evidence="1 2">
    <name type="scientific">Caldalkalibacillus uzonensis</name>
    <dbReference type="NCBI Taxonomy" id="353224"/>
    <lineage>
        <taxon>Bacteria</taxon>
        <taxon>Bacillati</taxon>
        <taxon>Bacillota</taxon>
        <taxon>Bacilli</taxon>
        <taxon>Bacillales</taxon>
        <taxon>Bacillaceae</taxon>
        <taxon>Caldalkalibacillus</taxon>
    </lineage>
</organism>
<feature type="non-terminal residue" evidence="1">
    <location>
        <position position="1"/>
    </location>
</feature>
<dbReference type="Proteomes" id="UP001232445">
    <property type="component" value="Unassembled WGS sequence"/>
</dbReference>
<accession>A0ABU0CXN4</accession>
<evidence type="ECO:0000313" key="1">
    <source>
        <dbReference type="EMBL" id="MDQ0340875.1"/>
    </source>
</evidence>
<evidence type="ECO:0000313" key="2">
    <source>
        <dbReference type="Proteomes" id="UP001232445"/>
    </source>
</evidence>
<reference evidence="1 2" key="1">
    <citation type="submission" date="2023-07" db="EMBL/GenBank/DDBJ databases">
        <title>Genomic Encyclopedia of Type Strains, Phase IV (KMG-IV): sequencing the most valuable type-strain genomes for metagenomic binning, comparative biology and taxonomic classification.</title>
        <authorList>
            <person name="Goeker M."/>
        </authorList>
    </citation>
    <scope>NUCLEOTIDE SEQUENCE [LARGE SCALE GENOMIC DNA]</scope>
    <source>
        <strain evidence="1 2">DSM 17740</strain>
    </source>
</reference>
<comment type="caution">
    <text evidence="1">The sequence shown here is derived from an EMBL/GenBank/DDBJ whole genome shotgun (WGS) entry which is preliminary data.</text>
</comment>
<proteinExistence type="predicted"/>
<dbReference type="EMBL" id="JAUSUQ010000021">
    <property type="protein sequence ID" value="MDQ0340875.1"/>
    <property type="molecule type" value="Genomic_DNA"/>
</dbReference>
<gene>
    <name evidence="1" type="ORF">J2S00_003715</name>
</gene>
<sequence length="40" mass="4203">PAEGPFLLVPGQTANHVAFAAYIDSDKQGGSQDLQMKAKT</sequence>
<keyword evidence="2" id="KW-1185">Reference proteome</keyword>
<protein>
    <submittedName>
        <fullName evidence="1">Uncharacterized protein</fullName>
    </submittedName>
</protein>